<feature type="transmembrane region" description="Helical" evidence="14">
    <location>
        <begin position="34"/>
        <end position="57"/>
    </location>
</feature>
<reference evidence="15 16" key="1">
    <citation type="submission" date="2017-01" db="EMBL/GenBank/DDBJ databases">
        <authorList>
            <person name="Mah S.A."/>
            <person name="Swanson W.J."/>
            <person name="Moy G.W."/>
            <person name="Vacquier V.D."/>
        </authorList>
    </citation>
    <scope>NUCLEOTIDE SEQUENCE [LARGE SCALE GENOMIC DNA]</scope>
    <source>
        <strain evidence="15 16">DSM 11589</strain>
    </source>
</reference>
<dbReference type="PANTHER" id="PTHR13285:SF23">
    <property type="entry name" value="TEICHOIC ACID D-ALANYLTRANSFERASE"/>
    <property type="match status" value="1"/>
</dbReference>
<keyword evidence="8" id="KW-0016">Alginate biosynthesis</keyword>
<dbReference type="Pfam" id="PF03062">
    <property type="entry name" value="MBOAT"/>
    <property type="match status" value="1"/>
</dbReference>
<comment type="similarity">
    <text evidence="3 13">Belongs to the membrane-bound acyltransferase family.</text>
</comment>
<dbReference type="PIRSF" id="PIRSF500217">
    <property type="entry name" value="AlgI"/>
    <property type="match status" value="1"/>
</dbReference>
<feature type="transmembrane region" description="Helical" evidence="14">
    <location>
        <begin position="107"/>
        <end position="127"/>
    </location>
</feature>
<comment type="pathway">
    <text evidence="2">Glycan biosynthesis; alginate biosynthesis.</text>
</comment>
<evidence type="ECO:0000256" key="6">
    <source>
        <dbReference type="ARBA" id="ARBA00022679"/>
    </source>
</evidence>
<dbReference type="EMBL" id="FTOA01000003">
    <property type="protein sequence ID" value="SIS78337.1"/>
    <property type="molecule type" value="Genomic_DNA"/>
</dbReference>
<feature type="transmembrane region" description="Helical" evidence="14">
    <location>
        <begin position="187"/>
        <end position="206"/>
    </location>
</feature>
<comment type="subcellular location">
    <subcellularLocation>
        <location evidence="1">Cell membrane</location>
        <topology evidence="1">Multi-pass membrane protein</topology>
    </subcellularLocation>
</comment>
<dbReference type="Proteomes" id="UP000185678">
    <property type="component" value="Unassembled WGS sequence"/>
</dbReference>
<keyword evidence="5 13" id="KW-1003">Cell membrane</keyword>
<feature type="transmembrane region" description="Helical" evidence="14">
    <location>
        <begin position="304"/>
        <end position="322"/>
    </location>
</feature>
<dbReference type="PIRSF" id="PIRSF016636">
    <property type="entry name" value="AlgI_DltB"/>
    <property type="match status" value="1"/>
</dbReference>
<dbReference type="OrthoDB" id="139172at2"/>
<evidence type="ECO:0000256" key="13">
    <source>
        <dbReference type="PIRNR" id="PIRNR016636"/>
    </source>
</evidence>
<evidence type="ECO:0000256" key="4">
    <source>
        <dbReference type="ARBA" id="ARBA00016084"/>
    </source>
</evidence>
<dbReference type="STRING" id="80876.SAMN05421779_103606"/>
<proteinExistence type="inferred from homology"/>
<feature type="transmembrane region" description="Helical" evidence="14">
    <location>
        <begin position="404"/>
        <end position="420"/>
    </location>
</feature>
<sequence length="468" mass="52567">MSFDSLIFMLCFGGFLVLYRLLPMPRVLALAASLAFYAVAGWFDLGLVLAVKIANFWLSRFVTPDKVAPERVGNRKLRLILIIATNVATLAFFKYRSLLTGGSLSQNVFGMDIVIPLGISFYIFQIIAYQVDVYRGTVARITSLPSFLLFSLYFPQLIAGPIVRASQLAPQIHRLSWWGRKAPKPRIAISFGLGLITLGLIKKVLLADAIAPWVDAGFAEGVADSFTGWVIAWAFSFQIYFDFSGYSDMAVGMAALMGIRLPINFRQPFLSRSPQEFWRRWHITLSSWIRDYLYIPLGGNRGGALRNALVLIAVMGLAGLWHGANWTFILWGLCWGGVIFLWRPFRHVLQKVPGLDWALVMLAVVVLFVLFRAADIHSAVQFIATLFGGGGEGTMRLGDSPGDRLWMLAGCAALMGLHWLERRLLSLRTVHRLMRRDHPLVWGLLLGLCLWMVLLPKISTTPFIYFRF</sequence>
<feature type="transmembrane region" description="Helical" evidence="14">
    <location>
        <begin position="328"/>
        <end position="345"/>
    </location>
</feature>
<evidence type="ECO:0000256" key="9">
    <source>
        <dbReference type="ARBA" id="ARBA00022989"/>
    </source>
</evidence>
<evidence type="ECO:0000256" key="12">
    <source>
        <dbReference type="ARBA" id="ARBA00031030"/>
    </source>
</evidence>
<keyword evidence="7 14" id="KW-0812">Transmembrane</keyword>
<evidence type="ECO:0000256" key="10">
    <source>
        <dbReference type="ARBA" id="ARBA00023136"/>
    </source>
</evidence>
<feature type="transmembrane region" description="Helical" evidence="14">
    <location>
        <begin position="77"/>
        <end position="95"/>
    </location>
</feature>
<keyword evidence="9 14" id="KW-1133">Transmembrane helix</keyword>
<evidence type="ECO:0000256" key="5">
    <source>
        <dbReference type="ARBA" id="ARBA00022475"/>
    </source>
</evidence>
<dbReference type="InterPro" id="IPR028362">
    <property type="entry name" value="AlgI"/>
</dbReference>
<name>A0A1N7LWZ4_9PROT</name>
<feature type="transmembrane region" description="Helical" evidence="14">
    <location>
        <begin position="357"/>
        <end position="384"/>
    </location>
</feature>
<dbReference type="GO" id="GO:0016746">
    <property type="term" value="F:acyltransferase activity"/>
    <property type="evidence" value="ECO:0007669"/>
    <property type="project" value="UniProtKB-KW"/>
</dbReference>
<dbReference type="InterPro" id="IPR004299">
    <property type="entry name" value="MBOAT_fam"/>
</dbReference>
<evidence type="ECO:0000256" key="8">
    <source>
        <dbReference type="ARBA" id="ARBA00022841"/>
    </source>
</evidence>
<evidence type="ECO:0000256" key="3">
    <source>
        <dbReference type="ARBA" id="ARBA00010323"/>
    </source>
</evidence>
<keyword evidence="11 13" id="KW-0012">Acyltransferase</keyword>
<evidence type="ECO:0000256" key="14">
    <source>
        <dbReference type="SAM" id="Phobius"/>
    </source>
</evidence>
<evidence type="ECO:0000313" key="16">
    <source>
        <dbReference type="Proteomes" id="UP000185678"/>
    </source>
</evidence>
<feature type="transmembrane region" description="Helical" evidence="14">
    <location>
        <begin position="6"/>
        <end position="22"/>
    </location>
</feature>
<keyword evidence="6 13" id="KW-0808">Transferase</keyword>
<evidence type="ECO:0000313" key="15">
    <source>
        <dbReference type="EMBL" id="SIS78337.1"/>
    </source>
</evidence>
<dbReference type="AlphaFoldDB" id="A0A1N7LWZ4"/>
<evidence type="ECO:0000256" key="2">
    <source>
        <dbReference type="ARBA" id="ARBA00005182"/>
    </source>
</evidence>
<gene>
    <name evidence="15" type="ORF">SAMN05421779_103606</name>
</gene>
<evidence type="ECO:0000256" key="11">
    <source>
        <dbReference type="ARBA" id="ARBA00023315"/>
    </source>
</evidence>
<feature type="transmembrane region" description="Helical" evidence="14">
    <location>
        <begin position="440"/>
        <end position="458"/>
    </location>
</feature>
<evidence type="ECO:0000256" key="7">
    <source>
        <dbReference type="ARBA" id="ARBA00022692"/>
    </source>
</evidence>
<feature type="transmembrane region" description="Helical" evidence="14">
    <location>
        <begin position="226"/>
        <end position="243"/>
    </location>
</feature>
<dbReference type="GO" id="GO:0042121">
    <property type="term" value="P:alginic acid biosynthetic process"/>
    <property type="evidence" value="ECO:0007669"/>
    <property type="project" value="UniProtKB-KW"/>
</dbReference>
<protein>
    <recommendedName>
        <fullName evidence="4">Probable alginate O-acetylase AlgI</fullName>
    </recommendedName>
    <alternativeName>
        <fullName evidence="12">Alginate biosynthesis protein AlgI</fullName>
    </alternativeName>
</protein>
<dbReference type="InterPro" id="IPR024194">
    <property type="entry name" value="Ac/AlaTfrase_AlgI/DltB"/>
</dbReference>
<dbReference type="InterPro" id="IPR051085">
    <property type="entry name" value="MB_O-acyltransferase"/>
</dbReference>
<dbReference type="GO" id="GO:0005886">
    <property type="term" value="C:plasma membrane"/>
    <property type="evidence" value="ECO:0007669"/>
    <property type="project" value="UniProtKB-SubCell"/>
</dbReference>
<keyword evidence="16" id="KW-1185">Reference proteome</keyword>
<dbReference type="RefSeq" id="WP_076400354.1">
    <property type="nucleotide sequence ID" value="NZ_FTOA01000003.1"/>
</dbReference>
<keyword evidence="10 13" id="KW-0472">Membrane</keyword>
<dbReference type="PANTHER" id="PTHR13285">
    <property type="entry name" value="ACYLTRANSFERASE"/>
    <property type="match status" value="1"/>
</dbReference>
<organism evidence="15 16">
    <name type="scientific">Insolitispirillum peregrinum</name>
    <dbReference type="NCBI Taxonomy" id="80876"/>
    <lineage>
        <taxon>Bacteria</taxon>
        <taxon>Pseudomonadati</taxon>
        <taxon>Pseudomonadota</taxon>
        <taxon>Alphaproteobacteria</taxon>
        <taxon>Rhodospirillales</taxon>
        <taxon>Novispirillaceae</taxon>
        <taxon>Insolitispirillum</taxon>
    </lineage>
</organism>
<evidence type="ECO:0000256" key="1">
    <source>
        <dbReference type="ARBA" id="ARBA00004651"/>
    </source>
</evidence>
<accession>A0A1N7LWZ4</accession>